<evidence type="ECO:0000313" key="2">
    <source>
        <dbReference type="Proteomes" id="UP000429232"/>
    </source>
</evidence>
<organism evidence="1 2">
    <name type="scientific">Mucilaginibacter ginkgonis</name>
    <dbReference type="NCBI Taxonomy" id="2682091"/>
    <lineage>
        <taxon>Bacteria</taxon>
        <taxon>Pseudomonadati</taxon>
        <taxon>Bacteroidota</taxon>
        <taxon>Sphingobacteriia</taxon>
        <taxon>Sphingobacteriales</taxon>
        <taxon>Sphingobacteriaceae</taxon>
        <taxon>Mucilaginibacter</taxon>
    </lineage>
</organism>
<dbReference type="PROSITE" id="PS51257">
    <property type="entry name" value="PROKAR_LIPOPROTEIN"/>
    <property type="match status" value="1"/>
</dbReference>
<dbReference type="EMBL" id="CP066775">
    <property type="protein sequence ID" value="QQL49566.1"/>
    <property type="molecule type" value="Genomic_DNA"/>
</dbReference>
<evidence type="ECO:0000313" key="1">
    <source>
        <dbReference type="EMBL" id="QQL49566.1"/>
    </source>
</evidence>
<name>A0A6I4INH7_9SPHI</name>
<accession>A0A6I4INH7</accession>
<dbReference type="RefSeq" id="WP_157524676.1">
    <property type="nucleotide sequence ID" value="NZ_CP066775.1"/>
</dbReference>
<dbReference type="AlphaFoldDB" id="A0A6I4INH7"/>
<dbReference type="Proteomes" id="UP000429232">
    <property type="component" value="Chromosome"/>
</dbReference>
<reference evidence="1 2" key="1">
    <citation type="submission" date="2020-12" db="EMBL/GenBank/DDBJ databases">
        <title>HMF7856_wgs.fasta genome submission.</title>
        <authorList>
            <person name="Kang H."/>
            <person name="Kim H."/>
            <person name="Joh K."/>
        </authorList>
    </citation>
    <scope>NUCLEOTIDE SEQUENCE [LARGE SCALE GENOMIC DNA]</scope>
    <source>
        <strain evidence="1 2">HMF7856</strain>
    </source>
</reference>
<dbReference type="KEGG" id="mgik:GO620_015540"/>
<keyword evidence="2" id="KW-1185">Reference proteome</keyword>
<gene>
    <name evidence="1" type="ORF">GO620_015540</name>
</gene>
<protein>
    <submittedName>
        <fullName evidence="1">Uncharacterized protein</fullName>
    </submittedName>
</protein>
<proteinExistence type="predicted"/>
<sequence length="189" mass="20034">MNRFLLVFIFLASAAIFQSCTKTTVTATVGNPNIKLQAVIDGVTWAPTDTISTTVAFSAAAKTKVFNCVATVAQKRVNLAVRINNNSNTPGFNIGTYTVDNTSNVVTQLFLQQKDASGNYAFIQRGNVSPGDGTIVVTAVDSVAKVITGTFNFVTRKVNTDASGNITSVDVSNVASGVFNKLPYTYTSN</sequence>